<dbReference type="InterPro" id="IPR011051">
    <property type="entry name" value="RmlC_Cupin_sf"/>
</dbReference>
<dbReference type="Proteomes" id="UP000005012">
    <property type="component" value="Chromosome"/>
</dbReference>
<dbReference type="RefSeq" id="WP_014657514.1">
    <property type="nucleotide sequence ID" value="NC_017731.1"/>
</dbReference>
<dbReference type="InterPro" id="IPR014710">
    <property type="entry name" value="RmlC-like_jellyroll"/>
</dbReference>
<feature type="domain" description="Cupin type-2" evidence="1">
    <location>
        <begin position="35"/>
        <end position="96"/>
    </location>
</feature>
<evidence type="ECO:0000313" key="2">
    <source>
        <dbReference type="EMBL" id="AFH94550.1"/>
    </source>
</evidence>
<sequence>MFIFDKEIEAKNIASGTRRKLFPGSENMMIARLSFTAGTSGDLHAHPHEQMSYILKGKFRYQVGHVTKEVGEGDVVYIPSNEKHRCECLSNGEILDIFVPMRKDFLDN</sequence>
<dbReference type="InterPro" id="IPR013096">
    <property type="entry name" value="Cupin_2"/>
</dbReference>
<reference evidence="2 3" key="1">
    <citation type="journal article" date="2012" name="J. Bacteriol.">
        <title>Complete Genome Sequence of Providencia stuartii Clinical Isolate MRSN 2154.</title>
        <authorList>
            <person name="Clifford R.J."/>
            <person name="Hang J."/>
            <person name="Riley M.C."/>
            <person name="Onmus-Leone F."/>
            <person name="Kuschner R.A."/>
            <person name="Lesho E.P."/>
            <person name="Waterman P.E."/>
        </authorList>
    </citation>
    <scope>NUCLEOTIDE SEQUENCE [LARGE SCALE GENOMIC DNA]</scope>
    <source>
        <strain evidence="2 3">MRSN 2154</strain>
    </source>
</reference>
<dbReference type="InterPro" id="IPR052535">
    <property type="entry name" value="Bacilysin_H2HPP_isomerase"/>
</dbReference>
<evidence type="ECO:0000313" key="3">
    <source>
        <dbReference type="Proteomes" id="UP000005012"/>
    </source>
</evidence>
<dbReference type="OrthoDB" id="9811153at2"/>
<accession>A0A140NPI2</accession>
<dbReference type="InterPro" id="IPR025499">
    <property type="entry name" value="KdgF"/>
</dbReference>
<reference evidence="3" key="2">
    <citation type="submission" date="2012-04" db="EMBL/GenBank/DDBJ databases">
        <title>Complete genome sequence of Providencia stuartii clinical isolate MRSN 2154.</title>
        <authorList>
            <person name="Clifford R.J."/>
            <person name="Hang J."/>
            <person name="Riley M.C."/>
            <person name="Onmus-Leone F."/>
            <person name="Kuschner R.A."/>
            <person name="Lesho E.P."/>
            <person name="Waterman P.E."/>
        </authorList>
    </citation>
    <scope>NUCLEOTIDE SEQUENCE [LARGE SCALE GENOMIC DNA]</scope>
    <source>
        <strain evidence="3">MRSN 2154</strain>
    </source>
</reference>
<dbReference type="EMBL" id="CP003488">
    <property type="protein sequence ID" value="AFH94550.1"/>
    <property type="molecule type" value="Genomic_DNA"/>
</dbReference>
<organism evidence="2 3">
    <name type="scientific">Providencia stuartii (strain MRSN 2154)</name>
    <dbReference type="NCBI Taxonomy" id="1157951"/>
    <lineage>
        <taxon>Bacteria</taxon>
        <taxon>Pseudomonadati</taxon>
        <taxon>Pseudomonadota</taxon>
        <taxon>Gammaproteobacteria</taxon>
        <taxon>Enterobacterales</taxon>
        <taxon>Morganellaceae</taxon>
        <taxon>Providencia</taxon>
    </lineage>
</organism>
<dbReference type="KEGG" id="psi:S70_13560"/>
<proteinExistence type="predicted"/>
<dbReference type="CDD" id="cd02238">
    <property type="entry name" value="cupin_KdgF"/>
    <property type="match status" value="1"/>
</dbReference>
<protein>
    <submittedName>
        <fullName evidence="2">Cupin 2 domain-containing protein</fullName>
    </submittedName>
</protein>
<dbReference type="PATRIC" id="fig|1157951.4.peg.2724"/>
<dbReference type="HOGENOM" id="CLU_134269_1_1_6"/>
<dbReference type="PANTHER" id="PTHR40112:SF1">
    <property type="entry name" value="H2HPP ISOMERASE"/>
    <property type="match status" value="1"/>
</dbReference>
<dbReference type="AlphaFoldDB" id="A0A140NPI2"/>
<name>A0A140NPI2_PROSM</name>
<dbReference type="PIRSF" id="PIRSF029883">
    <property type="entry name" value="KdgF"/>
    <property type="match status" value="1"/>
</dbReference>
<dbReference type="GeneID" id="93520739"/>
<evidence type="ECO:0000259" key="1">
    <source>
        <dbReference type="Pfam" id="PF07883"/>
    </source>
</evidence>
<dbReference type="SUPFAM" id="SSF51182">
    <property type="entry name" value="RmlC-like cupins"/>
    <property type="match status" value="1"/>
</dbReference>
<dbReference type="Gene3D" id="2.60.120.10">
    <property type="entry name" value="Jelly Rolls"/>
    <property type="match status" value="1"/>
</dbReference>
<gene>
    <name evidence="2" type="ordered locus">S70_13560</name>
</gene>
<dbReference type="Pfam" id="PF07883">
    <property type="entry name" value="Cupin_2"/>
    <property type="match status" value="1"/>
</dbReference>
<dbReference type="PANTHER" id="PTHR40112">
    <property type="entry name" value="H2HPP ISOMERASE"/>
    <property type="match status" value="1"/>
</dbReference>